<dbReference type="Pfam" id="PF00646">
    <property type="entry name" value="F-box"/>
    <property type="match status" value="1"/>
</dbReference>
<dbReference type="SUPFAM" id="SSF81383">
    <property type="entry name" value="F-box domain"/>
    <property type="match status" value="1"/>
</dbReference>
<feature type="domain" description="F-box" evidence="1">
    <location>
        <begin position="177"/>
        <end position="222"/>
    </location>
</feature>
<dbReference type="SUPFAM" id="SSF52047">
    <property type="entry name" value="RNI-like"/>
    <property type="match status" value="1"/>
</dbReference>
<dbReference type="Pfam" id="PF23622">
    <property type="entry name" value="LRR_At1g61320_AtMIF1"/>
    <property type="match status" value="2"/>
</dbReference>
<evidence type="ECO:0000313" key="2">
    <source>
        <dbReference type="Proteomes" id="UP000515124"/>
    </source>
</evidence>
<evidence type="ECO:0000259" key="1">
    <source>
        <dbReference type="PROSITE" id="PS50181"/>
    </source>
</evidence>
<sequence>MYAFPHKLLGLEKRNLHSYLPSLRSCGYKIGFEDLKVLHFQCVDVTNEVLEYFLSNCLVLEQLTVSEMKSLVNIRVVHPSVTFKHLVIKHCRALQSIEISGANIISFMYQGVVMDLLLSNVPLLVEEITQESDTDIVKQITQESYTDVVKERTQGRRCCEEKNSGKNEGEKGVYNLVDKISEMPDEILVSILSLLSLKEATATSILSRRWQYVWMSTMFLNFDAKNYDTGKNIYRFVLLKKKKRYLESGMYVNWVNRVVEQHKGPKIKEFRVCFQLNSRFRSSIDKWIQFAMEKGVETLVLKFSLQNSVGSKKMYAFPNKLLGLEKRNLHSYLPSLRPCGYKIRFHDLKVLLFKCVDVTDGVLEYLLSNCPVLEQLTVSETKSLVNIRVVHPAVTLKHLVIKYCCALKSIEISGANIVSFMYRGVAMNLLLSNVPLLVEVSISHISLHPASIKLYSSQLSCYLSQLESLMLDITGSVYNREHVFPTLANLKHLELILFAEYRLALHHLTSFLKASPFLQRLALKLDFSLPINGRKIKKAAKCPHHYLKLVEIVGYRARASAVEHIKFLIKSATALEKIVIDPVRRWMYPSETYPSEMDRGSKEVVEEAKAREHAMQLVKLKLPSNVEFVCL</sequence>
<dbReference type="Gene3D" id="1.20.1280.50">
    <property type="match status" value="1"/>
</dbReference>
<evidence type="ECO:0000313" key="3">
    <source>
        <dbReference type="RefSeq" id="XP_021814508.1"/>
    </source>
</evidence>
<keyword evidence="2" id="KW-1185">Reference proteome</keyword>
<dbReference type="Gene3D" id="3.80.10.10">
    <property type="entry name" value="Ribonuclease Inhibitor"/>
    <property type="match status" value="1"/>
</dbReference>
<gene>
    <name evidence="3" type="primary">LOC110757244</name>
</gene>
<name>A0A6P5SL75_PRUAV</name>
<protein>
    <submittedName>
        <fullName evidence="3">F-box/FBD/LRR-repeat protein At5g62970</fullName>
    </submittedName>
</protein>
<dbReference type="InterPro" id="IPR001810">
    <property type="entry name" value="F-box_dom"/>
</dbReference>
<dbReference type="PANTHER" id="PTHR34145">
    <property type="entry name" value="OS02G0105600 PROTEIN"/>
    <property type="match status" value="1"/>
</dbReference>
<dbReference type="PANTHER" id="PTHR34145:SF68">
    <property type="entry name" value="FBD DOMAIN-CONTAINING PROTEIN"/>
    <property type="match status" value="1"/>
</dbReference>
<proteinExistence type="predicted"/>
<dbReference type="RefSeq" id="XP_021814508.1">
    <property type="nucleotide sequence ID" value="XM_021958816.1"/>
</dbReference>
<dbReference type="SMART" id="SM00256">
    <property type="entry name" value="FBOX"/>
    <property type="match status" value="1"/>
</dbReference>
<dbReference type="Proteomes" id="UP000515124">
    <property type="component" value="Unplaced"/>
</dbReference>
<dbReference type="AlphaFoldDB" id="A0A6P5SL75"/>
<dbReference type="InterPro" id="IPR053772">
    <property type="entry name" value="At1g61320/At1g61330-like"/>
</dbReference>
<organism evidence="2 3">
    <name type="scientific">Prunus avium</name>
    <name type="common">Cherry</name>
    <name type="synonym">Cerasus avium</name>
    <dbReference type="NCBI Taxonomy" id="42229"/>
    <lineage>
        <taxon>Eukaryota</taxon>
        <taxon>Viridiplantae</taxon>
        <taxon>Streptophyta</taxon>
        <taxon>Embryophyta</taxon>
        <taxon>Tracheophyta</taxon>
        <taxon>Spermatophyta</taxon>
        <taxon>Magnoliopsida</taxon>
        <taxon>eudicotyledons</taxon>
        <taxon>Gunneridae</taxon>
        <taxon>Pentapetalae</taxon>
        <taxon>rosids</taxon>
        <taxon>fabids</taxon>
        <taxon>Rosales</taxon>
        <taxon>Rosaceae</taxon>
        <taxon>Amygdaloideae</taxon>
        <taxon>Amygdaleae</taxon>
        <taxon>Prunus</taxon>
    </lineage>
</organism>
<reference evidence="3" key="1">
    <citation type="submission" date="2025-08" db="UniProtKB">
        <authorList>
            <consortium name="RefSeq"/>
        </authorList>
    </citation>
    <scope>IDENTIFICATION</scope>
</reference>
<dbReference type="InterPro" id="IPR055357">
    <property type="entry name" value="LRR_At1g61320_AtMIF1"/>
</dbReference>
<dbReference type="PROSITE" id="PS50181">
    <property type="entry name" value="FBOX"/>
    <property type="match status" value="1"/>
</dbReference>
<dbReference type="KEGG" id="pavi:110757244"/>
<dbReference type="InterPro" id="IPR036047">
    <property type="entry name" value="F-box-like_dom_sf"/>
</dbReference>
<dbReference type="InterPro" id="IPR032675">
    <property type="entry name" value="LRR_dom_sf"/>
</dbReference>
<dbReference type="GeneID" id="110757244"/>
<accession>A0A6P5SL75</accession>